<keyword evidence="2" id="KW-1185">Reference proteome</keyword>
<gene>
    <name evidence="1" type="ORF">SAMN05216210_1202</name>
</gene>
<dbReference type="Proteomes" id="UP000243924">
    <property type="component" value="Chromosome I"/>
</dbReference>
<dbReference type="PROSITE" id="PS51257">
    <property type="entry name" value="PROKAR_LIPOPROTEIN"/>
    <property type="match status" value="1"/>
</dbReference>
<organism evidence="1 2">
    <name type="scientific">Halopseudomonas salegens</name>
    <dbReference type="NCBI Taxonomy" id="1434072"/>
    <lineage>
        <taxon>Bacteria</taxon>
        <taxon>Pseudomonadati</taxon>
        <taxon>Pseudomonadota</taxon>
        <taxon>Gammaproteobacteria</taxon>
        <taxon>Pseudomonadales</taxon>
        <taxon>Pseudomonadaceae</taxon>
        <taxon>Halopseudomonas</taxon>
    </lineage>
</organism>
<dbReference type="Gene3D" id="3.40.30.10">
    <property type="entry name" value="Glutaredoxin"/>
    <property type="match status" value="1"/>
</dbReference>
<proteinExistence type="predicted"/>
<dbReference type="AlphaFoldDB" id="A0A1H2F0X4"/>
<dbReference type="PANTHER" id="PTHR33558:SF1">
    <property type="entry name" value="GLUTAREDOXIN-LIKE PROTEIN C5ORF63 HOMOLOG"/>
    <property type="match status" value="1"/>
</dbReference>
<accession>A0A1H2F0X4</accession>
<name>A0A1H2F0X4_9GAMM</name>
<reference evidence="2" key="1">
    <citation type="submission" date="2016-10" db="EMBL/GenBank/DDBJ databases">
        <authorList>
            <person name="Varghese N."/>
            <person name="Submissions S."/>
        </authorList>
    </citation>
    <scope>NUCLEOTIDE SEQUENCE [LARGE SCALE GENOMIC DNA]</scope>
    <source>
        <strain evidence="2">CECT 8338</strain>
    </source>
</reference>
<evidence type="ECO:0000313" key="1">
    <source>
        <dbReference type="EMBL" id="SDU01030.1"/>
    </source>
</evidence>
<dbReference type="InterPro" id="IPR036249">
    <property type="entry name" value="Thioredoxin-like_sf"/>
</dbReference>
<dbReference type="InterPro" id="IPR008554">
    <property type="entry name" value="Glutaredoxin-like"/>
</dbReference>
<dbReference type="PANTHER" id="PTHR33558">
    <property type="entry name" value="GLUTAREDOXIN-LIKE PROTEIN C5ORF63 HOMOLOG"/>
    <property type="match status" value="1"/>
</dbReference>
<dbReference type="EMBL" id="LT629787">
    <property type="protein sequence ID" value="SDU01030.1"/>
    <property type="molecule type" value="Genomic_DNA"/>
</dbReference>
<sequence length="92" mass="10306">MRDIFMSAPVVLTLYGTSACHLCDAAMSALEPLKGNGVHVHVVDISEDPLLLERYQLRIPVLQRTDNGAELDFPFDLPQVMAWLQDILQEGR</sequence>
<dbReference type="SUPFAM" id="SSF52833">
    <property type="entry name" value="Thioredoxin-like"/>
    <property type="match status" value="1"/>
</dbReference>
<evidence type="ECO:0000313" key="2">
    <source>
        <dbReference type="Proteomes" id="UP000243924"/>
    </source>
</evidence>
<protein>
    <submittedName>
        <fullName evidence="1">Glutaredoxin-like domain</fullName>
    </submittedName>
</protein>
<dbReference type="InterPro" id="IPR052565">
    <property type="entry name" value="Glutaredoxin-like_YDR286C"/>
</dbReference>
<dbReference type="STRING" id="1434072.SAMN05216210_1202"/>
<dbReference type="Pfam" id="PF05768">
    <property type="entry name" value="Glrx-like"/>
    <property type="match status" value="1"/>
</dbReference>